<name>A0AAE8N2C3_9PEZI</name>
<feature type="domain" description="Protein kinase" evidence="6">
    <location>
        <begin position="1"/>
        <end position="166"/>
    </location>
</feature>
<dbReference type="SUPFAM" id="SSF56112">
    <property type="entry name" value="Protein kinase-like (PK-like)"/>
    <property type="match status" value="1"/>
</dbReference>
<dbReference type="Proteomes" id="UP001187682">
    <property type="component" value="Unassembled WGS sequence"/>
</dbReference>
<dbReference type="PROSITE" id="PS50011">
    <property type="entry name" value="PROTEIN_KINASE_DOM"/>
    <property type="match status" value="1"/>
</dbReference>
<keyword evidence="8" id="KW-1185">Reference proteome</keyword>
<keyword evidence="1" id="KW-0723">Serine/threonine-protein kinase</keyword>
<evidence type="ECO:0000256" key="4">
    <source>
        <dbReference type="ARBA" id="ARBA00022777"/>
    </source>
</evidence>
<dbReference type="InterPro" id="IPR011009">
    <property type="entry name" value="Kinase-like_dom_sf"/>
</dbReference>
<dbReference type="InterPro" id="IPR000719">
    <property type="entry name" value="Prot_kinase_dom"/>
</dbReference>
<accession>A0AAE8N2C3</accession>
<dbReference type="Gene3D" id="1.10.510.10">
    <property type="entry name" value="Transferase(Phosphotransferase) domain 1"/>
    <property type="match status" value="1"/>
</dbReference>
<gene>
    <name evidence="7" type="ORF">DNG_07402</name>
</gene>
<protein>
    <recommendedName>
        <fullName evidence="6">Protein kinase domain-containing protein</fullName>
    </recommendedName>
</protein>
<keyword evidence="3" id="KW-0547">Nucleotide-binding</keyword>
<dbReference type="GO" id="GO:0043484">
    <property type="term" value="P:regulation of RNA splicing"/>
    <property type="evidence" value="ECO:0007669"/>
    <property type="project" value="TreeGrafter"/>
</dbReference>
<proteinExistence type="predicted"/>
<evidence type="ECO:0000256" key="5">
    <source>
        <dbReference type="ARBA" id="ARBA00022840"/>
    </source>
</evidence>
<dbReference type="InterPro" id="IPR051175">
    <property type="entry name" value="CLK_kinases"/>
</dbReference>
<dbReference type="Pfam" id="PF00069">
    <property type="entry name" value="Pkinase"/>
    <property type="match status" value="1"/>
</dbReference>
<dbReference type="GO" id="GO:0005524">
    <property type="term" value="F:ATP binding"/>
    <property type="evidence" value="ECO:0007669"/>
    <property type="project" value="UniProtKB-KW"/>
</dbReference>
<sequence>MPITHGAPVISDFGAARLGEPGQKHSGDVMPGVYRTPEVILGMDWDSKIDIWSVGVMIWDLFEGGRLFHAVKDGHLNDEQHLAEMVALVGPPPKEFLERSRTCEKYWDTEGTWIAATPIPDQTLDRRETRLEGKEKELLLNLARKILRWLPEERPSAEDLFEDPFLNQYRVGGIVNAA</sequence>
<keyword evidence="5" id="KW-0067">ATP-binding</keyword>
<evidence type="ECO:0000313" key="8">
    <source>
        <dbReference type="Proteomes" id="UP001187682"/>
    </source>
</evidence>
<dbReference type="PANTHER" id="PTHR45646:SF11">
    <property type="entry name" value="SERINE_THREONINE-PROTEIN KINASE DOA"/>
    <property type="match status" value="1"/>
</dbReference>
<reference evidence="7" key="1">
    <citation type="submission" date="2018-03" db="EMBL/GenBank/DDBJ databases">
        <authorList>
            <person name="Guldener U."/>
        </authorList>
    </citation>
    <scope>NUCLEOTIDE SEQUENCE</scope>
</reference>
<keyword evidence="2" id="KW-0808">Transferase</keyword>
<evidence type="ECO:0000313" key="7">
    <source>
        <dbReference type="EMBL" id="SPO04717.1"/>
    </source>
</evidence>
<evidence type="ECO:0000256" key="2">
    <source>
        <dbReference type="ARBA" id="ARBA00022679"/>
    </source>
</evidence>
<evidence type="ECO:0000259" key="6">
    <source>
        <dbReference type="PROSITE" id="PS50011"/>
    </source>
</evidence>
<dbReference type="EMBL" id="ONZQ02000011">
    <property type="protein sequence ID" value="SPO04717.1"/>
    <property type="molecule type" value="Genomic_DNA"/>
</dbReference>
<evidence type="ECO:0000256" key="1">
    <source>
        <dbReference type="ARBA" id="ARBA00022527"/>
    </source>
</evidence>
<dbReference type="GO" id="GO:0004674">
    <property type="term" value="F:protein serine/threonine kinase activity"/>
    <property type="evidence" value="ECO:0007669"/>
    <property type="project" value="UniProtKB-KW"/>
</dbReference>
<dbReference type="AlphaFoldDB" id="A0AAE8N2C3"/>
<evidence type="ECO:0000256" key="3">
    <source>
        <dbReference type="ARBA" id="ARBA00022741"/>
    </source>
</evidence>
<keyword evidence="4" id="KW-0418">Kinase</keyword>
<dbReference type="GO" id="GO:0005634">
    <property type="term" value="C:nucleus"/>
    <property type="evidence" value="ECO:0007669"/>
    <property type="project" value="TreeGrafter"/>
</dbReference>
<organism evidence="7 8">
    <name type="scientific">Cephalotrichum gorgonifer</name>
    <dbReference type="NCBI Taxonomy" id="2041049"/>
    <lineage>
        <taxon>Eukaryota</taxon>
        <taxon>Fungi</taxon>
        <taxon>Dikarya</taxon>
        <taxon>Ascomycota</taxon>
        <taxon>Pezizomycotina</taxon>
        <taxon>Sordariomycetes</taxon>
        <taxon>Hypocreomycetidae</taxon>
        <taxon>Microascales</taxon>
        <taxon>Microascaceae</taxon>
        <taxon>Cephalotrichum</taxon>
    </lineage>
</organism>
<dbReference type="PANTHER" id="PTHR45646">
    <property type="entry name" value="SERINE/THREONINE-PROTEIN KINASE DOA-RELATED"/>
    <property type="match status" value="1"/>
</dbReference>
<comment type="caution">
    <text evidence="7">The sequence shown here is derived from an EMBL/GenBank/DDBJ whole genome shotgun (WGS) entry which is preliminary data.</text>
</comment>